<dbReference type="InterPro" id="IPR006660">
    <property type="entry name" value="Arsenate_reductase-like"/>
</dbReference>
<organism evidence="4 5">
    <name type="scientific">Psychroflexus salis</name>
    <dbReference type="NCBI Taxonomy" id="1526574"/>
    <lineage>
        <taxon>Bacteria</taxon>
        <taxon>Pseudomonadati</taxon>
        <taxon>Bacteroidota</taxon>
        <taxon>Flavobacteriia</taxon>
        <taxon>Flavobacteriales</taxon>
        <taxon>Flavobacteriaceae</taxon>
        <taxon>Psychroflexus</taxon>
    </lineage>
</organism>
<dbReference type="Proteomes" id="UP000599688">
    <property type="component" value="Unassembled WGS sequence"/>
</dbReference>
<proteinExistence type="inferred from homology"/>
<dbReference type="InterPro" id="IPR036249">
    <property type="entry name" value="Thioredoxin-like_sf"/>
</dbReference>
<keyword evidence="5" id="KW-1185">Reference proteome</keyword>
<evidence type="ECO:0000256" key="2">
    <source>
        <dbReference type="ARBA" id="ARBA00023002"/>
    </source>
</evidence>
<evidence type="ECO:0000313" key="5">
    <source>
        <dbReference type="Proteomes" id="UP000599688"/>
    </source>
</evidence>
<dbReference type="AlphaFoldDB" id="A0A916ZR13"/>
<name>A0A916ZR13_9FLAO</name>
<dbReference type="SUPFAM" id="SSF52833">
    <property type="entry name" value="Thioredoxin-like"/>
    <property type="match status" value="1"/>
</dbReference>
<dbReference type="EMBL" id="BMGL01000005">
    <property type="protein sequence ID" value="GGE09909.1"/>
    <property type="molecule type" value="Genomic_DNA"/>
</dbReference>
<dbReference type="Gene3D" id="3.40.30.10">
    <property type="entry name" value="Glutaredoxin"/>
    <property type="match status" value="1"/>
</dbReference>
<evidence type="ECO:0000256" key="3">
    <source>
        <dbReference type="PROSITE-ProRule" id="PRU01282"/>
    </source>
</evidence>
<dbReference type="InterPro" id="IPR006659">
    <property type="entry name" value="Arsenate_reductase"/>
</dbReference>
<comment type="caution">
    <text evidence="4">The sequence shown here is derived from an EMBL/GenBank/DDBJ whole genome shotgun (WGS) entry which is preliminary data.</text>
</comment>
<sequence>MKTKIYHNPRCKKSREGLQLLEERNIDFEVIKYLENVPSINELEKLIQMLNIHPIDLIRKNEKIWKESYKAKDLSDSEIIYAMHTNPKLIERPIVVKGDKAVIGRPIDNILEFIK</sequence>
<dbReference type="GO" id="GO:0008794">
    <property type="term" value="F:arsenate reductase (glutaredoxin) activity"/>
    <property type="evidence" value="ECO:0007669"/>
    <property type="project" value="InterPro"/>
</dbReference>
<dbReference type="PROSITE" id="PS51353">
    <property type="entry name" value="ARSC"/>
    <property type="match status" value="1"/>
</dbReference>
<dbReference type="PANTHER" id="PTHR30041">
    <property type="entry name" value="ARSENATE REDUCTASE"/>
    <property type="match status" value="1"/>
</dbReference>
<protein>
    <submittedName>
        <fullName evidence="4">Arsenate reductase (Glutaredoxin)</fullName>
    </submittedName>
</protein>
<accession>A0A916ZR13</accession>
<comment type="similarity">
    <text evidence="1 3">Belongs to the ArsC family.</text>
</comment>
<dbReference type="Pfam" id="PF03960">
    <property type="entry name" value="ArsC"/>
    <property type="match status" value="1"/>
</dbReference>
<dbReference type="PANTHER" id="PTHR30041:SF4">
    <property type="entry name" value="ARSENATE REDUCTASE"/>
    <property type="match status" value="1"/>
</dbReference>
<evidence type="ECO:0000313" key="4">
    <source>
        <dbReference type="EMBL" id="GGE09909.1"/>
    </source>
</evidence>
<gene>
    <name evidence="4" type="ORF">GCM10010831_09290</name>
</gene>
<dbReference type="RefSeq" id="WP_188405647.1">
    <property type="nucleotide sequence ID" value="NZ_BMGL01000005.1"/>
</dbReference>
<dbReference type="NCBIfam" id="TIGR00014">
    <property type="entry name" value="arsC"/>
    <property type="match status" value="1"/>
</dbReference>
<reference evidence="4 5" key="1">
    <citation type="journal article" date="2014" name="Int. J. Syst. Evol. Microbiol.">
        <title>Complete genome sequence of Corynebacterium casei LMG S-19264T (=DSM 44701T), isolated from a smear-ripened cheese.</title>
        <authorList>
            <consortium name="US DOE Joint Genome Institute (JGI-PGF)"/>
            <person name="Walter F."/>
            <person name="Albersmeier A."/>
            <person name="Kalinowski J."/>
            <person name="Ruckert C."/>
        </authorList>
    </citation>
    <scope>NUCLEOTIDE SEQUENCE [LARGE SCALE GENOMIC DNA]</scope>
    <source>
        <strain evidence="4 5">CGMCC 1.12925</strain>
    </source>
</reference>
<keyword evidence="2" id="KW-0560">Oxidoreductase</keyword>
<dbReference type="CDD" id="cd03034">
    <property type="entry name" value="ArsC_ArsC"/>
    <property type="match status" value="1"/>
</dbReference>
<evidence type="ECO:0000256" key="1">
    <source>
        <dbReference type="ARBA" id="ARBA00007198"/>
    </source>
</evidence>